<protein>
    <submittedName>
        <fullName evidence="1">Uncharacterized protein</fullName>
    </submittedName>
</protein>
<sequence length="188" mass="21604">MLLQSRVDFDRIKDLYNAAHGNDTTSNEDTLLKKEDSFDADDCISTITFTDEDLLLRPKLHNNPLFVVRYTREQQINMKQPSKLPLKGFVSSTQEEEGGHEALAIDEKGFDPKSFKLLVKARYNPKEKLSLGKLPHESHRQEAQWTQRFSSNVKGKGTCNSRFSNKLVVEDGLRIDPINEKFLKRCYA</sequence>
<comment type="caution">
    <text evidence="1">The sequence shown here is derived from an EMBL/GenBank/DDBJ whole genome shotgun (WGS) entry which is preliminary data.</text>
</comment>
<evidence type="ECO:0000313" key="1">
    <source>
        <dbReference type="EMBL" id="KAL0375731.1"/>
    </source>
</evidence>
<dbReference type="EMBL" id="JACGWM010000004">
    <property type="protein sequence ID" value="KAL0375731.1"/>
    <property type="molecule type" value="Genomic_DNA"/>
</dbReference>
<organism evidence="1">
    <name type="scientific">Sesamum calycinum</name>
    <dbReference type="NCBI Taxonomy" id="2727403"/>
    <lineage>
        <taxon>Eukaryota</taxon>
        <taxon>Viridiplantae</taxon>
        <taxon>Streptophyta</taxon>
        <taxon>Embryophyta</taxon>
        <taxon>Tracheophyta</taxon>
        <taxon>Spermatophyta</taxon>
        <taxon>Magnoliopsida</taxon>
        <taxon>eudicotyledons</taxon>
        <taxon>Gunneridae</taxon>
        <taxon>Pentapetalae</taxon>
        <taxon>asterids</taxon>
        <taxon>lamiids</taxon>
        <taxon>Lamiales</taxon>
        <taxon>Pedaliaceae</taxon>
        <taxon>Sesamum</taxon>
    </lineage>
</organism>
<proteinExistence type="predicted"/>
<reference evidence="1" key="2">
    <citation type="journal article" date="2024" name="Plant">
        <title>Genomic evolution and insights into agronomic trait innovations of Sesamum species.</title>
        <authorList>
            <person name="Miao H."/>
            <person name="Wang L."/>
            <person name="Qu L."/>
            <person name="Liu H."/>
            <person name="Sun Y."/>
            <person name="Le M."/>
            <person name="Wang Q."/>
            <person name="Wei S."/>
            <person name="Zheng Y."/>
            <person name="Lin W."/>
            <person name="Duan Y."/>
            <person name="Cao H."/>
            <person name="Xiong S."/>
            <person name="Wang X."/>
            <person name="Wei L."/>
            <person name="Li C."/>
            <person name="Ma Q."/>
            <person name="Ju M."/>
            <person name="Zhao R."/>
            <person name="Li G."/>
            <person name="Mu C."/>
            <person name="Tian Q."/>
            <person name="Mei H."/>
            <person name="Zhang T."/>
            <person name="Gao T."/>
            <person name="Zhang H."/>
        </authorList>
    </citation>
    <scope>NUCLEOTIDE SEQUENCE</scope>
    <source>
        <strain evidence="1">KEN8</strain>
    </source>
</reference>
<reference evidence="1" key="1">
    <citation type="submission" date="2020-06" db="EMBL/GenBank/DDBJ databases">
        <authorList>
            <person name="Li T."/>
            <person name="Hu X."/>
            <person name="Zhang T."/>
            <person name="Song X."/>
            <person name="Zhang H."/>
            <person name="Dai N."/>
            <person name="Sheng W."/>
            <person name="Hou X."/>
            <person name="Wei L."/>
        </authorList>
    </citation>
    <scope>NUCLEOTIDE SEQUENCE</scope>
    <source>
        <strain evidence="1">KEN8</strain>
        <tissue evidence="1">Leaf</tissue>
    </source>
</reference>
<dbReference type="AlphaFoldDB" id="A0AAW2R7W6"/>
<name>A0AAW2R7W6_9LAMI</name>
<accession>A0AAW2R7W6</accession>
<gene>
    <name evidence="1" type="ORF">Scaly_0690700</name>
</gene>